<dbReference type="OrthoDB" id="10679849at2759"/>
<dbReference type="AlphaFoldDB" id="A0A0S4IPJ2"/>
<feature type="compositionally biased region" description="Low complexity" evidence="1">
    <location>
        <begin position="595"/>
        <end position="611"/>
    </location>
</feature>
<proteinExistence type="predicted"/>
<gene>
    <name evidence="2" type="ORF">BSAL_58465</name>
</gene>
<evidence type="ECO:0000256" key="1">
    <source>
        <dbReference type="SAM" id="MobiDB-lite"/>
    </source>
</evidence>
<evidence type="ECO:0000313" key="3">
    <source>
        <dbReference type="Proteomes" id="UP000051952"/>
    </source>
</evidence>
<sequence>MTTSFSQLVGNSMHSSQPYHHQTVVEVAEAPILDPLTMVPALSPHLHEAFGGPHTQFAAACFYCHPTALNLVPSQVVVSCTQLFLCDADSFVIRVCHLNKLLAMYHRDIPATSGGNRSTEMELLLVLDREHDLLLRGQLICDGAPAKPLLQTLLALQKLHCPTAPVALHMNSTVPLKDVGKLKPPLGYVAPLPQREETWENCPCWRAADVLNISDDEFATRLRNMCIVYCPEKLPSVPDLCIKYQRRKGGVLQHMVQQYGPEPTEDHAMAVYKVLQREEKFADILRTAASVLPSRRNHGRVQASDFMGNAATSSGGTHGGVGGVPLSKLMNAQKKFKESLIPAADPLFFPVLKLIDQPSGGHGRLHVRVKPVPFVQVQQDVIGMFCRRPTEPEFEFWYLTNEGYVLPFDIAEEVMQPFGYQHGDRVLATWGVTRGRWSTVVGVRDGTLWVQDDGDHGASALIGFSSRDDLERCNGWIKQERVSSPLRETIAMIILTLPESAPKTLIITPEVVFARCGFYHGEVVRCCDPCSIPFEGVAVIAGVDADDEQTVFVFFIDPSDEGLTQEVLLNQQLRQQRQIAKHRDDGVSQRDALDNNPSNSPGNSGAAATTAAAVSPLSQLRNAAHHTSSKRVVPSRAAAQPLYRCRTPEDVRHTYGWKSIGAARVLQYTTATRPSSVIL</sequence>
<evidence type="ECO:0000313" key="2">
    <source>
        <dbReference type="EMBL" id="CUF04307.1"/>
    </source>
</evidence>
<feature type="compositionally biased region" description="Basic and acidic residues" evidence="1">
    <location>
        <begin position="581"/>
        <end position="593"/>
    </location>
</feature>
<dbReference type="VEuPathDB" id="TriTrypDB:BSAL_58465"/>
<dbReference type="EMBL" id="CYKH01000233">
    <property type="protein sequence ID" value="CUF04307.1"/>
    <property type="molecule type" value="Genomic_DNA"/>
</dbReference>
<organism evidence="2 3">
    <name type="scientific">Bodo saltans</name>
    <name type="common">Flagellated protozoan</name>
    <dbReference type="NCBI Taxonomy" id="75058"/>
    <lineage>
        <taxon>Eukaryota</taxon>
        <taxon>Discoba</taxon>
        <taxon>Euglenozoa</taxon>
        <taxon>Kinetoplastea</taxon>
        <taxon>Metakinetoplastina</taxon>
        <taxon>Eubodonida</taxon>
        <taxon>Bodonidae</taxon>
        <taxon>Bodo</taxon>
    </lineage>
</organism>
<feature type="region of interest" description="Disordered" evidence="1">
    <location>
        <begin position="579"/>
        <end position="611"/>
    </location>
</feature>
<accession>A0A0S4IPJ2</accession>
<keyword evidence="3" id="KW-1185">Reference proteome</keyword>
<name>A0A0S4IPJ2_BODSA</name>
<dbReference type="Proteomes" id="UP000051952">
    <property type="component" value="Unassembled WGS sequence"/>
</dbReference>
<reference evidence="3" key="1">
    <citation type="submission" date="2015-09" db="EMBL/GenBank/DDBJ databases">
        <authorList>
            <consortium name="Pathogen Informatics"/>
        </authorList>
    </citation>
    <scope>NUCLEOTIDE SEQUENCE [LARGE SCALE GENOMIC DNA]</scope>
    <source>
        <strain evidence="3">Lake Konstanz</strain>
    </source>
</reference>
<protein>
    <submittedName>
        <fullName evidence="2">Uncharacterized protein</fullName>
    </submittedName>
</protein>